<name>A0A4S4LXN5_9AGAM</name>
<feature type="compositionally biased region" description="Polar residues" evidence="9">
    <location>
        <begin position="624"/>
        <end position="638"/>
    </location>
</feature>
<evidence type="ECO:0000313" key="11">
    <source>
        <dbReference type="EMBL" id="THH17195.1"/>
    </source>
</evidence>
<dbReference type="SUPFAM" id="SSF55347">
    <property type="entry name" value="Glyceraldehyde-3-phosphate dehydrogenase-like, C-terminal domain"/>
    <property type="match status" value="1"/>
</dbReference>
<feature type="compositionally biased region" description="Basic residues" evidence="9">
    <location>
        <begin position="422"/>
        <end position="433"/>
    </location>
</feature>
<evidence type="ECO:0000256" key="4">
    <source>
        <dbReference type="ARBA" id="ARBA00022833"/>
    </source>
</evidence>
<dbReference type="Proteomes" id="UP000310158">
    <property type="component" value="Unassembled WGS sequence"/>
</dbReference>
<dbReference type="SMART" id="SM00249">
    <property type="entry name" value="PHD"/>
    <property type="match status" value="1"/>
</dbReference>
<evidence type="ECO:0000313" key="12">
    <source>
        <dbReference type="Proteomes" id="UP000310158"/>
    </source>
</evidence>
<comment type="similarity">
    <text evidence="1">Belongs to the Gfo/Idh/MocA family.</text>
</comment>
<dbReference type="Gene3D" id="3.30.40.10">
    <property type="entry name" value="Zinc/RING finger domain, C3HC4 (zinc finger)"/>
    <property type="match status" value="1"/>
</dbReference>
<sequence length="1635" mass="180427">MNPEHAAIPLAPECQGHPSSPSLQDKEPGSAQAGFPSTWQLETPGQLLSPFNASRTAHLPTPQSPTTLTHYMNGTSESPVQHPPHTASTPASASVLQPRPHPQGSGSKMGQTVTPDSSPLMLVRWPPARDEATSTRLRRTPSPKTPTSIERRSIKMESPMPIPASSSHTGASETPTPTRLSSPFTPRPPQVDSQTPHIFSTPLPTSSTERSDLLTLQSPGQLPERPAGGEIDRIRAEQARALASRKLETEARRPEYLRRAKRALPTEDLGLGITETPIKGRRLELWGIHETSEESFEERLMAGGYGGYGSTGGAPIIEPPKTPQRVPASRALEWASLSTPGPPGPSKVDKREDQDQDQAPDEREFKKRRRLEAFKRETVNGLLHRKNALHPIEVEGRGRILLDVNADEISDLLEGTSPQSSSRRRGGRRKRRGAAAGVGGKTRGKGKSKEEPREVVAREAVTPNWPDAEYPWCLRTLERREQEQMEEAERMNLIERFLETNSEEESEGENEGEREDSMVVDEGGRKRAFVPTDPADARAVLLSKRSVRALAYKRQLGMDLRTDDEEVLCVCGGGDDGRELVQCDDCRTWYHLECLALRTSPSLAARRIHGFVEVYTTPGPTDPFLQSESPFDPTSTPSRGIKFATPKGGSNVWSGRTSSFGSFSTPSKVFLQRRYNAPPSASFYDDSLPASSSFLRGPPTAMWDDTPVDRSEPRPVVLPPRKLMDSPLMGRGVARHPAYVLDLESKFPLPGSFPEDPWRKRALELEDKLRVIHAVSESEHIELLALRSASKNITSPLPTPVDSTPNTSSSKKKKVKRTSVEKSQLVDSSQNHKFDLQQILTDYPDTAPPLSTSSVFLQALRTLQTIARTLDEDSDVPLPPPSIFVAVTNRCLESLGTLLASMVSSHSGSSNAASSPSDPHVLSTVTTVVPHVLWLILLYILRAYTKKGKASCTRETSVWNLDKETAPSLSALALNGDISSVLGAIFGPLAELILLPIVTSFHLVATSRLEALFVSSDCKNAANAEPLPSQAQQRAKTQLNPDDLLHCLRAIIAVLDRMSSVAVHQFPRQAQDLMDLVQMLKDRVALQTVRELNGLFSEFEGHESSKVSDLADSDLTTTKLTRAARIRRLARKDTLHWLCAVLALSTHAASGDHSSAPLSPEIGIGDSILREALSGSLAEFLRMRFGSQNGQPVRGGMDEVEEGMVLAVFEKAWGVGLGIEFITTDVFRELEDFQRNFGERMGQALQMWTCLHQYFYSSSAPSKHTANPLRMGILSTAKINAVAVIHPAQTHDDVLITAIASRELSSAKSVAKKYDIPIAYGSYEELLDSDQVDCVYISLPNGMHAEWAMRALEKGKHVLLEKPFTSNEEEAKRVVKCAEEKGLVVMEAFHWQCHPAAHAFKEIIYSGKYGKILKTDATMTSPTGSIPESDIRWRYDLAGGSLMDMTYVISSTRFVLDAGAPLTVTDAKARTLPKDDRVDEAMEATLLFEQGSAEGGTGNYEAESSIHTDMKRANLCYIIPRVWELPTITVTTERATVKLYNYMLPHLYHYIAITDHADGKTRYEKHYKSSKSHGEAGEAHWSTYRWQLECFVDKLRGRTPKHWITGQSSIDQMRSIDMVYMKAGLPLRPTTSYRA</sequence>
<keyword evidence="3" id="KW-0863">Zinc-finger</keyword>
<proteinExistence type="inferred from homology"/>
<keyword evidence="5" id="KW-0560">Oxidoreductase</keyword>
<evidence type="ECO:0000256" key="5">
    <source>
        <dbReference type="ARBA" id="ARBA00023002"/>
    </source>
</evidence>
<dbReference type="SUPFAM" id="SSF57903">
    <property type="entry name" value="FYVE/PHD zinc finger"/>
    <property type="match status" value="1"/>
</dbReference>
<feature type="region of interest" description="Disordered" evidence="9">
    <location>
        <begin position="413"/>
        <end position="457"/>
    </location>
</feature>
<dbReference type="Gene3D" id="3.40.50.720">
    <property type="entry name" value="NAD(P)-binding Rossmann-like Domain"/>
    <property type="match status" value="1"/>
</dbReference>
<evidence type="ECO:0000256" key="6">
    <source>
        <dbReference type="ARBA" id="ARBA00038984"/>
    </source>
</evidence>
<dbReference type="Pfam" id="PF22725">
    <property type="entry name" value="GFO_IDH_MocA_C3"/>
    <property type="match status" value="1"/>
</dbReference>
<protein>
    <recommendedName>
        <fullName evidence="6">D-xylose 1-dehydrogenase (NADP(+), D-xylono-1,5-lactone-forming)</fullName>
        <ecNumber evidence="6">1.1.1.179</ecNumber>
    </recommendedName>
    <alternativeName>
        <fullName evidence="7">D-xylose-NADP dehydrogenase</fullName>
    </alternativeName>
</protein>
<feature type="region of interest" description="Disordered" evidence="9">
    <location>
        <begin position="699"/>
        <end position="719"/>
    </location>
</feature>
<dbReference type="InterPro" id="IPR050984">
    <property type="entry name" value="Gfo/Idh/MocA_domain"/>
</dbReference>
<keyword evidence="2" id="KW-0479">Metal-binding</keyword>
<dbReference type="EC" id="1.1.1.179" evidence="6"/>
<organism evidence="11 12">
    <name type="scientific">Bondarzewia mesenterica</name>
    <dbReference type="NCBI Taxonomy" id="1095465"/>
    <lineage>
        <taxon>Eukaryota</taxon>
        <taxon>Fungi</taxon>
        <taxon>Dikarya</taxon>
        <taxon>Basidiomycota</taxon>
        <taxon>Agaricomycotina</taxon>
        <taxon>Agaricomycetes</taxon>
        <taxon>Russulales</taxon>
        <taxon>Bondarzewiaceae</taxon>
        <taxon>Bondarzewia</taxon>
    </lineage>
</organism>
<feature type="region of interest" description="Disordered" evidence="9">
    <location>
        <begin position="1"/>
        <end position="210"/>
    </location>
</feature>
<dbReference type="InterPro" id="IPR000683">
    <property type="entry name" value="Gfo/Idh/MocA-like_OxRdtase_N"/>
</dbReference>
<dbReference type="PANTHER" id="PTHR22604:SF105">
    <property type="entry name" value="TRANS-1,2-DIHYDROBENZENE-1,2-DIOL DEHYDROGENASE"/>
    <property type="match status" value="1"/>
</dbReference>
<feature type="compositionally biased region" description="Polar residues" evidence="9">
    <location>
        <begin position="164"/>
        <end position="184"/>
    </location>
</feature>
<dbReference type="PANTHER" id="PTHR22604">
    <property type="entry name" value="OXIDOREDUCTASES"/>
    <property type="match status" value="1"/>
</dbReference>
<feature type="compositionally biased region" description="Polar residues" evidence="9">
    <location>
        <begin position="104"/>
        <end position="117"/>
    </location>
</feature>
<dbReference type="OrthoDB" id="64915at2759"/>
<feature type="compositionally biased region" description="Polar residues" evidence="9">
    <location>
        <begin position="191"/>
        <end position="210"/>
    </location>
</feature>
<feature type="compositionally biased region" description="Polar residues" evidence="9">
    <location>
        <begin position="86"/>
        <end position="95"/>
    </location>
</feature>
<keyword evidence="4" id="KW-0862">Zinc</keyword>
<dbReference type="InterPro" id="IPR019787">
    <property type="entry name" value="Znf_PHD-finger"/>
</dbReference>
<comment type="catalytic activity">
    <reaction evidence="8">
        <text>D-xylose + NADP(+) = D-xylono-1,5-lactone + NADPH + H(+)</text>
        <dbReference type="Rhea" id="RHEA:22000"/>
        <dbReference type="ChEBI" id="CHEBI:15378"/>
        <dbReference type="ChEBI" id="CHEBI:15867"/>
        <dbReference type="ChEBI" id="CHEBI:53455"/>
        <dbReference type="ChEBI" id="CHEBI:57783"/>
        <dbReference type="ChEBI" id="CHEBI:58349"/>
        <dbReference type="EC" id="1.1.1.179"/>
    </reaction>
</comment>
<dbReference type="InterPro" id="IPR011011">
    <property type="entry name" value="Znf_FYVE_PHD"/>
</dbReference>
<comment type="caution">
    <text evidence="11">The sequence shown here is derived from an EMBL/GenBank/DDBJ whole genome shotgun (WGS) entry which is preliminary data.</text>
</comment>
<dbReference type="SUPFAM" id="SSF51735">
    <property type="entry name" value="NAD(P)-binding Rossmann-fold domains"/>
    <property type="match status" value="1"/>
</dbReference>
<evidence type="ECO:0000256" key="3">
    <source>
        <dbReference type="ARBA" id="ARBA00022771"/>
    </source>
</evidence>
<evidence type="ECO:0000256" key="1">
    <source>
        <dbReference type="ARBA" id="ARBA00010928"/>
    </source>
</evidence>
<feature type="compositionally biased region" description="Polar residues" evidence="9">
    <location>
        <begin position="64"/>
        <end position="79"/>
    </location>
</feature>
<dbReference type="GO" id="GO:0008270">
    <property type="term" value="F:zinc ion binding"/>
    <property type="evidence" value="ECO:0007669"/>
    <property type="project" value="UniProtKB-KW"/>
</dbReference>
<dbReference type="InterPro" id="IPR055170">
    <property type="entry name" value="GFO_IDH_MocA-like_dom"/>
</dbReference>
<evidence type="ECO:0000256" key="7">
    <source>
        <dbReference type="ARBA" id="ARBA00042988"/>
    </source>
</evidence>
<dbReference type="GO" id="GO:0000166">
    <property type="term" value="F:nucleotide binding"/>
    <property type="evidence" value="ECO:0007669"/>
    <property type="project" value="InterPro"/>
</dbReference>
<evidence type="ECO:0000256" key="2">
    <source>
        <dbReference type="ARBA" id="ARBA00022723"/>
    </source>
</evidence>
<dbReference type="Pfam" id="PF01408">
    <property type="entry name" value="GFO_IDH_MocA"/>
    <property type="match status" value="1"/>
</dbReference>
<accession>A0A4S4LXN5</accession>
<feature type="region of interest" description="Disordered" evidence="9">
    <location>
        <begin position="335"/>
        <end position="370"/>
    </location>
</feature>
<evidence type="ECO:0000256" key="8">
    <source>
        <dbReference type="ARBA" id="ARBA00049233"/>
    </source>
</evidence>
<dbReference type="EMBL" id="SGPL01000121">
    <property type="protein sequence ID" value="THH17195.1"/>
    <property type="molecule type" value="Genomic_DNA"/>
</dbReference>
<reference evidence="11 12" key="1">
    <citation type="submission" date="2019-02" db="EMBL/GenBank/DDBJ databases">
        <title>Genome sequencing of the rare red list fungi Bondarzewia mesenterica.</title>
        <authorList>
            <person name="Buettner E."/>
            <person name="Kellner H."/>
        </authorList>
    </citation>
    <scope>NUCLEOTIDE SEQUENCE [LARGE SCALE GENOMIC DNA]</scope>
    <source>
        <strain evidence="11 12">DSM 108281</strain>
    </source>
</reference>
<dbReference type="GO" id="GO:0047837">
    <property type="term" value="F:D-xylose 1-dehydrogenase (NADP+) activity"/>
    <property type="evidence" value="ECO:0007669"/>
    <property type="project" value="UniProtKB-EC"/>
</dbReference>
<evidence type="ECO:0000256" key="9">
    <source>
        <dbReference type="SAM" id="MobiDB-lite"/>
    </source>
</evidence>
<dbReference type="InterPro" id="IPR001965">
    <property type="entry name" value="Znf_PHD"/>
</dbReference>
<feature type="region of interest" description="Disordered" evidence="9">
    <location>
        <begin position="498"/>
        <end position="519"/>
    </location>
</feature>
<feature type="compositionally biased region" description="Acidic residues" evidence="9">
    <location>
        <begin position="501"/>
        <end position="514"/>
    </location>
</feature>
<dbReference type="InterPro" id="IPR013083">
    <property type="entry name" value="Znf_RING/FYVE/PHD"/>
</dbReference>
<gene>
    <name evidence="11" type="ORF">EW146_g3574</name>
</gene>
<evidence type="ECO:0000259" key="10">
    <source>
        <dbReference type="SMART" id="SM00249"/>
    </source>
</evidence>
<feature type="domain" description="Zinc finger PHD-type" evidence="10">
    <location>
        <begin position="568"/>
        <end position="614"/>
    </location>
</feature>
<dbReference type="Gene3D" id="3.30.360.10">
    <property type="entry name" value="Dihydrodipicolinate Reductase, domain 2"/>
    <property type="match status" value="1"/>
</dbReference>
<feature type="region of interest" description="Disordered" evidence="9">
    <location>
        <begin position="792"/>
        <end position="829"/>
    </location>
</feature>
<dbReference type="InterPro" id="IPR036291">
    <property type="entry name" value="NAD(P)-bd_dom_sf"/>
</dbReference>
<dbReference type="Pfam" id="PF00628">
    <property type="entry name" value="PHD"/>
    <property type="match status" value="1"/>
</dbReference>
<feature type="compositionally biased region" description="Basic and acidic residues" evidence="9">
    <location>
        <begin position="360"/>
        <end position="370"/>
    </location>
</feature>
<keyword evidence="12" id="KW-1185">Reference proteome</keyword>
<feature type="region of interest" description="Disordered" evidence="9">
    <location>
        <begin position="622"/>
        <end position="649"/>
    </location>
</feature>
<feature type="compositionally biased region" description="Basic and acidic residues" evidence="9">
    <location>
        <begin position="447"/>
        <end position="457"/>
    </location>
</feature>